<sequence length="316" mass="35287">MLSTGGGGRAANCQTSRIFSDLTLSLLNVATPDLVGNFIMPWAVDSTAHRVRILGLPRILLYYEGDLTTKKFIQTVDWYGYFPKDTRRRIFPRVQMISPENPTNGTTADGNSFILWCCVWLFSCLAGAYLVTTLFDFFGQYLLLFLDFWAPDIGGRVIKLSLVKRSMKASIDSLLFASHDATLSGLCSSNHNRANPSKVALNVWHQVGITHLSTLAAVVKVFRWSSGSPVPSYDLTVEGILILFGKTNLLILWLKGAVDSSSYGSDKGSSLESSHSRLRYLFRFPVDAHFNRWENTLADRENACDMDLLPVLFLRP</sequence>
<evidence type="ECO:0000256" key="1">
    <source>
        <dbReference type="SAM" id="Phobius"/>
    </source>
</evidence>
<protein>
    <submittedName>
        <fullName evidence="2">Uncharacterized protein</fullName>
    </submittedName>
</protein>
<accession>A0A6L2M6L2</accession>
<dbReference type="EMBL" id="BKCJ010005708">
    <property type="protein sequence ID" value="GEU68224.1"/>
    <property type="molecule type" value="Genomic_DNA"/>
</dbReference>
<organism evidence="2">
    <name type="scientific">Tanacetum cinerariifolium</name>
    <name type="common">Dalmatian daisy</name>
    <name type="synonym">Chrysanthemum cinerariifolium</name>
    <dbReference type="NCBI Taxonomy" id="118510"/>
    <lineage>
        <taxon>Eukaryota</taxon>
        <taxon>Viridiplantae</taxon>
        <taxon>Streptophyta</taxon>
        <taxon>Embryophyta</taxon>
        <taxon>Tracheophyta</taxon>
        <taxon>Spermatophyta</taxon>
        <taxon>Magnoliopsida</taxon>
        <taxon>eudicotyledons</taxon>
        <taxon>Gunneridae</taxon>
        <taxon>Pentapetalae</taxon>
        <taxon>asterids</taxon>
        <taxon>campanulids</taxon>
        <taxon>Asterales</taxon>
        <taxon>Asteraceae</taxon>
        <taxon>Asteroideae</taxon>
        <taxon>Anthemideae</taxon>
        <taxon>Anthemidinae</taxon>
        <taxon>Tanacetum</taxon>
    </lineage>
</organism>
<keyword evidence="1" id="KW-0812">Transmembrane</keyword>
<comment type="caution">
    <text evidence="2">The sequence shown here is derived from an EMBL/GenBank/DDBJ whole genome shotgun (WGS) entry which is preliminary data.</text>
</comment>
<keyword evidence="1" id="KW-0472">Membrane</keyword>
<reference evidence="2" key="1">
    <citation type="journal article" date="2019" name="Sci. Rep.">
        <title>Draft genome of Tanacetum cinerariifolium, the natural source of mosquito coil.</title>
        <authorList>
            <person name="Yamashiro T."/>
            <person name="Shiraishi A."/>
            <person name="Satake H."/>
            <person name="Nakayama K."/>
        </authorList>
    </citation>
    <scope>NUCLEOTIDE SEQUENCE</scope>
</reference>
<evidence type="ECO:0000313" key="2">
    <source>
        <dbReference type="EMBL" id="GEU68224.1"/>
    </source>
</evidence>
<name>A0A6L2M6L2_TANCI</name>
<dbReference type="AlphaFoldDB" id="A0A6L2M6L2"/>
<gene>
    <name evidence="2" type="ORF">Tci_040202</name>
</gene>
<proteinExistence type="predicted"/>
<feature type="transmembrane region" description="Helical" evidence="1">
    <location>
        <begin position="113"/>
        <end position="132"/>
    </location>
</feature>
<keyword evidence="1" id="KW-1133">Transmembrane helix</keyword>